<dbReference type="PANTHER" id="PTHR43065">
    <property type="entry name" value="SENSOR HISTIDINE KINASE"/>
    <property type="match status" value="1"/>
</dbReference>
<name>A0A846QJL5_9BACT</name>
<dbReference type="NCBIfam" id="TIGR00229">
    <property type="entry name" value="sensory_box"/>
    <property type="match status" value="1"/>
</dbReference>
<keyword evidence="10" id="KW-0067">ATP-binding</keyword>
<keyword evidence="12" id="KW-0902">Two-component regulatory system</keyword>
<evidence type="ECO:0000256" key="7">
    <source>
        <dbReference type="ARBA" id="ARBA00022692"/>
    </source>
</evidence>
<evidence type="ECO:0000256" key="8">
    <source>
        <dbReference type="ARBA" id="ARBA00022741"/>
    </source>
</evidence>
<dbReference type="SMART" id="SM00388">
    <property type="entry name" value="HisKA"/>
    <property type="match status" value="1"/>
</dbReference>
<comment type="subcellular location">
    <subcellularLocation>
        <location evidence="2">Cell membrane</location>
        <topology evidence="2">Multi-pass membrane protein</topology>
    </subcellularLocation>
</comment>
<feature type="domain" description="PAS" evidence="16">
    <location>
        <begin position="311"/>
        <end position="355"/>
    </location>
</feature>
<dbReference type="Gene3D" id="3.30.565.10">
    <property type="entry name" value="Histidine kinase-like ATPase, C-terminal domain"/>
    <property type="match status" value="1"/>
</dbReference>
<dbReference type="SUPFAM" id="SSF55785">
    <property type="entry name" value="PYP-like sensor domain (PAS domain)"/>
    <property type="match status" value="1"/>
</dbReference>
<dbReference type="RefSeq" id="WP_167939515.1">
    <property type="nucleotide sequence ID" value="NZ_JAATJA010000001.1"/>
</dbReference>
<dbReference type="Pfam" id="PF02518">
    <property type="entry name" value="HATPase_c"/>
    <property type="match status" value="1"/>
</dbReference>
<dbReference type="SUPFAM" id="SSF55874">
    <property type="entry name" value="ATPase domain of HSP90 chaperone/DNA topoisomerase II/histidine kinase"/>
    <property type="match status" value="1"/>
</dbReference>
<organism evidence="17 18">
    <name type="scientific">Desulfobaculum xiamenense</name>
    <dbReference type="NCBI Taxonomy" id="995050"/>
    <lineage>
        <taxon>Bacteria</taxon>
        <taxon>Pseudomonadati</taxon>
        <taxon>Thermodesulfobacteriota</taxon>
        <taxon>Desulfovibrionia</taxon>
        <taxon>Desulfovibrionales</taxon>
        <taxon>Desulfovibrionaceae</taxon>
        <taxon>Desulfobaculum</taxon>
    </lineage>
</organism>
<evidence type="ECO:0000256" key="3">
    <source>
        <dbReference type="ARBA" id="ARBA00012438"/>
    </source>
</evidence>
<gene>
    <name evidence="17" type="ORF">GGQ74_000013</name>
</gene>
<dbReference type="SUPFAM" id="SSF47384">
    <property type="entry name" value="Homodimeric domain of signal transducing histidine kinase"/>
    <property type="match status" value="1"/>
</dbReference>
<dbReference type="GO" id="GO:0005886">
    <property type="term" value="C:plasma membrane"/>
    <property type="evidence" value="ECO:0007669"/>
    <property type="project" value="UniProtKB-SubCell"/>
</dbReference>
<dbReference type="Gene3D" id="1.10.287.130">
    <property type="match status" value="1"/>
</dbReference>
<evidence type="ECO:0000256" key="11">
    <source>
        <dbReference type="ARBA" id="ARBA00022989"/>
    </source>
</evidence>
<feature type="transmembrane region" description="Helical" evidence="14">
    <location>
        <begin position="172"/>
        <end position="191"/>
    </location>
</feature>
<keyword evidence="18" id="KW-1185">Reference proteome</keyword>
<keyword evidence="4" id="KW-1003">Cell membrane</keyword>
<keyword evidence="5" id="KW-0597">Phosphoprotein</keyword>
<dbReference type="CDD" id="cd00082">
    <property type="entry name" value="HisKA"/>
    <property type="match status" value="1"/>
</dbReference>
<dbReference type="PRINTS" id="PR00344">
    <property type="entry name" value="BCTRLSENSOR"/>
</dbReference>
<dbReference type="PROSITE" id="PS50112">
    <property type="entry name" value="PAS"/>
    <property type="match status" value="1"/>
</dbReference>
<keyword evidence="8" id="KW-0547">Nucleotide-binding</keyword>
<dbReference type="Pfam" id="PF13188">
    <property type="entry name" value="PAS_8"/>
    <property type="match status" value="1"/>
</dbReference>
<evidence type="ECO:0000256" key="12">
    <source>
        <dbReference type="ARBA" id="ARBA00023012"/>
    </source>
</evidence>
<evidence type="ECO:0000259" key="16">
    <source>
        <dbReference type="PROSITE" id="PS50112"/>
    </source>
</evidence>
<feature type="domain" description="Histidine kinase" evidence="15">
    <location>
        <begin position="448"/>
        <end position="671"/>
    </location>
</feature>
<dbReference type="GO" id="GO:0005524">
    <property type="term" value="F:ATP binding"/>
    <property type="evidence" value="ECO:0007669"/>
    <property type="project" value="UniProtKB-KW"/>
</dbReference>
<dbReference type="SMART" id="SM00387">
    <property type="entry name" value="HATPase_c"/>
    <property type="match status" value="1"/>
</dbReference>
<keyword evidence="7 14" id="KW-0812">Transmembrane</keyword>
<keyword evidence="9 17" id="KW-0418">Kinase</keyword>
<keyword evidence="13 14" id="KW-0472">Membrane</keyword>
<dbReference type="InterPro" id="IPR004358">
    <property type="entry name" value="Sig_transdc_His_kin-like_C"/>
</dbReference>
<dbReference type="InterPro" id="IPR003594">
    <property type="entry name" value="HATPase_dom"/>
</dbReference>
<dbReference type="Pfam" id="PF00512">
    <property type="entry name" value="HisKA"/>
    <property type="match status" value="1"/>
</dbReference>
<evidence type="ECO:0000256" key="4">
    <source>
        <dbReference type="ARBA" id="ARBA00022475"/>
    </source>
</evidence>
<reference evidence="17 18" key="1">
    <citation type="submission" date="2020-03" db="EMBL/GenBank/DDBJ databases">
        <title>Genomic Encyclopedia of Type Strains, Phase IV (KMG-IV): sequencing the most valuable type-strain genomes for metagenomic binning, comparative biology and taxonomic classification.</title>
        <authorList>
            <person name="Goeker M."/>
        </authorList>
    </citation>
    <scope>NUCLEOTIDE SEQUENCE [LARGE SCALE GENOMIC DNA]</scope>
    <source>
        <strain evidence="17 18">DSM 24233</strain>
    </source>
</reference>
<dbReference type="EC" id="2.7.13.3" evidence="3"/>
<evidence type="ECO:0000256" key="1">
    <source>
        <dbReference type="ARBA" id="ARBA00000085"/>
    </source>
</evidence>
<comment type="caution">
    <text evidence="17">The sequence shown here is derived from an EMBL/GenBank/DDBJ whole genome shotgun (WGS) entry which is preliminary data.</text>
</comment>
<dbReference type="InterPro" id="IPR003661">
    <property type="entry name" value="HisK_dim/P_dom"/>
</dbReference>
<dbReference type="PROSITE" id="PS50109">
    <property type="entry name" value="HIS_KIN"/>
    <property type="match status" value="1"/>
</dbReference>
<dbReference type="InterPro" id="IPR033463">
    <property type="entry name" value="sCache_3"/>
</dbReference>
<evidence type="ECO:0000313" key="17">
    <source>
        <dbReference type="EMBL" id="NJB66373.1"/>
    </source>
</evidence>
<evidence type="ECO:0000256" key="14">
    <source>
        <dbReference type="SAM" id="Phobius"/>
    </source>
</evidence>
<keyword evidence="11 14" id="KW-1133">Transmembrane helix</keyword>
<dbReference type="InterPro" id="IPR000014">
    <property type="entry name" value="PAS"/>
</dbReference>
<dbReference type="PANTHER" id="PTHR43065:SF46">
    <property type="entry name" value="C4-DICARBOXYLATE TRANSPORT SENSOR PROTEIN DCTB"/>
    <property type="match status" value="1"/>
</dbReference>
<evidence type="ECO:0000256" key="10">
    <source>
        <dbReference type="ARBA" id="ARBA00022840"/>
    </source>
</evidence>
<evidence type="ECO:0000256" key="5">
    <source>
        <dbReference type="ARBA" id="ARBA00022553"/>
    </source>
</evidence>
<dbReference type="InterPro" id="IPR036890">
    <property type="entry name" value="HATPase_C_sf"/>
</dbReference>
<evidence type="ECO:0000256" key="13">
    <source>
        <dbReference type="ARBA" id="ARBA00023136"/>
    </source>
</evidence>
<dbReference type="Proteomes" id="UP000580856">
    <property type="component" value="Unassembled WGS sequence"/>
</dbReference>
<proteinExistence type="predicted"/>
<evidence type="ECO:0000259" key="15">
    <source>
        <dbReference type="PROSITE" id="PS50109"/>
    </source>
</evidence>
<dbReference type="InterPro" id="IPR005467">
    <property type="entry name" value="His_kinase_dom"/>
</dbReference>
<dbReference type="InterPro" id="IPR035965">
    <property type="entry name" value="PAS-like_dom_sf"/>
</dbReference>
<keyword evidence="6" id="KW-0808">Transferase</keyword>
<sequence length="671" mass="74517">MKRFRNISLKNKIYFSILAVIMLISVAIALLARGILLESLTSELEHRGVGIAQSIADRGSGFVLDNDHPSLTALIFDASLLGERRNLVSYIFISGPNDEILAHTFVRPFPQNLSRSNPLPPNGEGVPSVRQVKVDGEPALDIAVPMLEGIYRVATVHVGLNKRHIDTLVGRLRIMFLGFIALVCTIIFWISHRISGYITLPVTKLIEMSDEISKGNLNFKLDLGSQYEDLLSDQGKFERCPAYHNSDLPCWHVDKTMGPVSPDSPPPAKPPYCRECVIRHRQIGDEVLQLADSFVYMVRSIRLYRNRLRESEAKYRWLFDAGPDPIFVLEAGTLKILDVNPRGEEVYGYPTRELLRMNFSELEAQDGMGSLANFAKRAKPGERVLYPKAIHRRSDGQPLFVNMHACGTRYGDREAIVVSATDITDIVEKDAQLVQASKMATLGEMSAGIAHELNQPLNAIRMGSDYLGMMVESGREIPGAHLRQVTSEIGAQIDRATEIVNTLRQFGRKSAITLERVDINDPVRAILKIISQQLKLQNITLDLDLASELPPVMAHGNRLQQVFFNLVSNARDAINMWSDEEGDPRDRVIAIRTFTESGRVIMTVSDSGTGIDKSLVDKIFEPFYTTKETGQGMGLGLAISYGIVKDYDGEIAVDSKVGAGTTFRLSFPPAP</sequence>
<protein>
    <recommendedName>
        <fullName evidence="3">histidine kinase</fullName>
        <ecNumber evidence="3">2.7.13.3</ecNumber>
    </recommendedName>
</protein>
<accession>A0A846QJL5</accession>
<evidence type="ECO:0000256" key="2">
    <source>
        <dbReference type="ARBA" id="ARBA00004651"/>
    </source>
</evidence>
<dbReference type="AlphaFoldDB" id="A0A846QJL5"/>
<evidence type="ECO:0000256" key="9">
    <source>
        <dbReference type="ARBA" id="ARBA00022777"/>
    </source>
</evidence>
<dbReference type="InterPro" id="IPR036097">
    <property type="entry name" value="HisK_dim/P_sf"/>
</dbReference>
<dbReference type="Gene3D" id="3.30.450.20">
    <property type="entry name" value="PAS domain"/>
    <property type="match status" value="1"/>
</dbReference>
<evidence type="ECO:0000256" key="6">
    <source>
        <dbReference type="ARBA" id="ARBA00022679"/>
    </source>
</evidence>
<feature type="transmembrane region" description="Helical" evidence="14">
    <location>
        <begin position="13"/>
        <end position="32"/>
    </location>
</feature>
<dbReference type="GO" id="GO:0000155">
    <property type="term" value="F:phosphorelay sensor kinase activity"/>
    <property type="evidence" value="ECO:0007669"/>
    <property type="project" value="InterPro"/>
</dbReference>
<dbReference type="Pfam" id="PF17203">
    <property type="entry name" value="sCache_3_2"/>
    <property type="match status" value="1"/>
</dbReference>
<dbReference type="CDD" id="cd00130">
    <property type="entry name" value="PAS"/>
    <property type="match status" value="1"/>
</dbReference>
<evidence type="ECO:0000313" key="18">
    <source>
        <dbReference type="Proteomes" id="UP000580856"/>
    </source>
</evidence>
<comment type="catalytic activity">
    <reaction evidence="1">
        <text>ATP + protein L-histidine = ADP + protein N-phospho-L-histidine.</text>
        <dbReference type="EC" id="2.7.13.3"/>
    </reaction>
</comment>
<dbReference type="EMBL" id="JAATJA010000001">
    <property type="protein sequence ID" value="NJB66373.1"/>
    <property type="molecule type" value="Genomic_DNA"/>
</dbReference>